<dbReference type="AlphaFoldDB" id="A0A0E9WYV9"/>
<protein>
    <submittedName>
        <fullName evidence="1">Uncharacterized protein</fullName>
    </submittedName>
</protein>
<proteinExistence type="predicted"/>
<organism evidence="1">
    <name type="scientific">Anguilla anguilla</name>
    <name type="common">European freshwater eel</name>
    <name type="synonym">Muraena anguilla</name>
    <dbReference type="NCBI Taxonomy" id="7936"/>
    <lineage>
        <taxon>Eukaryota</taxon>
        <taxon>Metazoa</taxon>
        <taxon>Chordata</taxon>
        <taxon>Craniata</taxon>
        <taxon>Vertebrata</taxon>
        <taxon>Euteleostomi</taxon>
        <taxon>Actinopterygii</taxon>
        <taxon>Neopterygii</taxon>
        <taxon>Teleostei</taxon>
        <taxon>Anguilliformes</taxon>
        <taxon>Anguillidae</taxon>
        <taxon>Anguilla</taxon>
    </lineage>
</organism>
<sequence>MVPILSNILVLDGQGCIQLASVFFCFQIKYFSAVHFCHLFKLNFFKVQESKNHGFQLLGLVATCHLITEAA</sequence>
<dbReference type="EMBL" id="GBXM01012900">
    <property type="protein sequence ID" value="JAH95677.1"/>
    <property type="molecule type" value="Transcribed_RNA"/>
</dbReference>
<accession>A0A0E9WYV9</accession>
<reference evidence="1" key="2">
    <citation type="journal article" date="2015" name="Fish Shellfish Immunol.">
        <title>Early steps in the European eel (Anguilla anguilla)-Vibrio vulnificus interaction in the gills: Role of the RtxA13 toxin.</title>
        <authorList>
            <person name="Callol A."/>
            <person name="Pajuelo D."/>
            <person name="Ebbesson L."/>
            <person name="Teles M."/>
            <person name="MacKenzie S."/>
            <person name="Amaro C."/>
        </authorList>
    </citation>
    <scope>NUCLEOTIDE SEQUENCE</scope>
</reference>
<reference evidence="1" key="1">
    <citation type="submission" date="2014-11" db="EMBL/GenBank/DDBJ databases">
        <authorList>
            <person name="Amaro Gonzalez C."/>
        </authorList>
    </citation>
    <scope>NUCLEOTIDE SEQUENCE</scope>
</reference>
<name>A0A0E9WYV9_ANGAN</name>
<evidence type="ECO:0000313" key="1">
    <source>
        <dbReference type="EMBL" id="JAH95677.1"/>
    </source>
</evidence>